<organism evidence="2 3">
    <name type="scientific">Xylaria flabelliformis</name>
    <dbReference type="NCBI Taxonomy" id="2512241"/>
    <lineage>
        <taxon>Eukaryota</taxon>
        <taxon>Fungi</taxon>
        <taxon>Dikarya</taxon>
        <taxon>Ascomycota</taxon>
        <taxon>Pezizomycotina</taxon>
        <taxon>Sordariomycetes</taxon>
        <taxon>Xylariomycetidae</taxon>
        <taxon>Xylariales</taxon>
        <taxon>Xylariaceae</taxon>
        <taxon>Xylaria</taxon>
    </lineage>
</organism>
<dbReference type="PANTHER" id="PTHR40254">
    <property type="entry name" value="BLR0577 PROTEIN"/>
    <property type="match status" value="1"/>
</dbReference>
<dbReference type="AlphaFoldDB" id="A0A553HUT1"/>
<sequence>MKCTDICIIGMAPRGTSTLERLSASAPEFILSGAKLKIHVVEPSPPGPGRVWRVDQSPELLMNTAACQVTLFTDSSVECSGPIVEGPCLYEWATKNGLDLGPNEYPTRAQHGRYLAWVFNHILRRAPANVEIVIHTAHAVSLDNELSGLQTVTLSNGNTLSHLSVVILTQGHLPLLPTIEQNSSIEYAMKHGLRYILPSNPADLDLSSIAPKEPVLLRGLGLCFFDYMAMLTKGRGGRFKPTGTGLRYVSSGHEPLMYACSRRGIPYHARGDNQKGPLGRQFPVHITHEIIAHFRQRVKAGDAPNFRSEIWPLISKEVEFVYYDCMIGHGNPEFRSRFLATQLGSNLDAAQVLDEFQVARDKRWSWDRISRPQGARIFSTPEEWNSWLLEYLYSDVEEAALGNVSGPLKAALDMLRDLRNELRQIIDYNGLSRDSHRLDLDGWYSPLNAFLSVGPPRQRIQEMIALIEAGVLRILGPEPEVREEDGVWLARSKKVSNSTVCVTTLIDARLPQPNVRNTADRLLAHLLQTGQCRPHAVDGYETGGLDVSASHNLIDGQGRVHERRFALGIPLEGVQWVTAATARPGFNSVLLQNADMVARAALHRAKTDGDSGANGAIATGMECDGLGA</sequence>
<protein>
    <recommendedName>
        <fullName evidence="1">FAD-dependent urate hydroxylase HpyO/Asp monooxygenase CreE-like FAD/NAD(P)-binding domain-containing protein</fullName>
    </recommendedName>
</protein>
<reference evidence="3" key="1">
    <citation type="submission" date="2019-06" db="EMBL/GenBank/DDBJ databases">
        <title>Draft genome sequence of the griseofulvin-producing fungus Xylaria cubensis strain G536.</title>
        <authorList>
            <person name="Mead M.E."/>
            <person name="Raja H.A."/>
            <person name="Steenwyk J.L."/>
            <person name="Knowles S.L."/>
            <person name="Oberlies N.H."/>
            <person name="Rokas A."/>
        </authorList>
    </citation>
    <scope>NUCLEOTIDE SEQUENCE [LARGE SCALE GENOMIC DNA]</scope>
    <source>
        <strain evidence="3">G536</strain>
    </source>
</reference>
<dbReference type="STRING" id="2512241.A0A553HUT1"/>
<accession>A0A553HUT1</accession>
<evidence type="ECO:0000259" key="1">
    <source>
        <dbReference type="Pfam" id="PF13454"/>
    </source>
</evidence>
<dbReference type="Pfam" id="PF13454">
    <property type="entry name" value="NAD_binding_9"/>
    <property type="match status" value="1"/>
</dbReference>
<feature type="domain" description="FAD-dependent urate hydroxylase HpyO/Asp monooxygenase CreE-like FAD/NAD(P)-binding" evidence="1">
    <location>
        <begin position="8"/>
        <end position="172"/>
    </location>
</feature>
<comment type="caution">
    <text evidence="2">The sequence shown here is derived from an EMBL/GenBank/DDBJ whole genome shotgun (WGS) entry which is preliminary data.</text>
</comment>
<keyword evidence="3" id="KW-1185">Reference proteome</keyword>
<gene>
    <name evidence="2" type="ORF">FHL15_007498</name>
</gene>
<dbReference type="InterPro" id="IPR038732">
    <property type="entry name" value="HpyO/CreE_NAD-binding"/>
</dbReference>
<evidence type="ECO:0000313" key="2">
    <source>
        <dbReference type="EMBL" id="TRX91716.1"/>
    </source>
</evidence>
<name>A0A553HUT1_9PEZI</name>
<proteinExistence type="predicted"/>
<dbReference type="InterPro" id="IPR052189">
    <property type="entry name" value="L-asp_N-monooxygenase_NS-form"/>
</dbReference>
<dbReference type="Proteomes" id="UP000319160">
    <property type="component" value="Unassembled WGS sequence"/>
</dbReference>
<dbReference type="PANTHER" id="PTHR40254:SF1">
    <property type="entry name" value="BLR0577 PROTEIN"/>
    <property type="match status" value="1"/>
</dbReference>
<dbReference type="OrthoDB" id="5185064at2759"/>
<dbReference type="EMBL" id="VFLP01000043">
    <property type="protein sequence ID" value="TRX91716.1"/>
    <property type="molecule type" value="Genomic_DNA"/>
</dbReference>
<evidence type="ECO:0000313" key="3">
    <source>
        <dbReference type="Proteomes" id="UP000319160"/>
    </source>
</evidence>